<accession>A0A1Q8V541</accession>
<evidence type="ECO:0000256" key="6">
    <source>
        <dbReference type="RuleBase" id="RU361157"/>
    </source>
</evidence>
<dbReference type="InterPro" id="IPR047817">
    <property type="entry name" value="ABC2_TM_bact-type"/>
</dbReference>
<feature type="domain" description="ABC transmembrane type-2" evidence="7">
    <location>
        <begin position="47"/>
        <end position="275"/>
    </location>
</feature>
<dbReference type="InterPro" id="IPR000412">
    <property type="entry name" value="ABC_2_transport"/>
</dbReference>
<dbReference type="GO" id="GO:0046677">
    <property type="term" value="P:response to antibiotic"/>
    <property type="evidence" value="ECO:0007669"/>
    <property type="project" value="UniProtKB-KW"/>
</dbReference>
<organism evidence="8 9">
    <name type="scientific">Actinomyces oris</name>
    <dbReference type="NCBI Taxonomy" id="544580"/>
    <lineage>
        <taxon>Bacteria</taxon>
        <taxon>Bacillati</taxon>
        <taxon>Actinomycetota</taxon>
        <taxon>Actinomycetes</taxon>
        <taxon>Actinomycetales</taxon>
        <taxon>Actinomycetaceae</taxon>
        <taxon>Actinomyces</taxon>
    </lineage>
</organism>
<feature type="transmembrane region" description="Helical" evidence="6">
    <location>
        <begin position="133"/>
        <end position="152"/>
    </location>
</feature>
<gene>
    <name evidence="8" type="ORF">BKH31_12655</name>
</gene>
<dbReference type="EMBL" id="MSKK01000070">
    <property type="protein sequence ID" value="OLO43225.1"/>
    <property type="molecule type" value="Genomic_DNA"/>
</dbReference>
<feature type="transmembrane region" description="Helical" evidence="6">
    <location>
        <begin position="192"/>
        <end position="211"/>
    </location>
</feature>
<keyword evidence="5" id="KW-0046">Antibiotic resistance</keyword>
<dbReference type="RefSeq" id="WP_075412559.1">
    <property type="nucleotide sequence ID" value="NZ_MSKK01000070.1"/>
</dbReference>
<feature type="transmembrane region" description="Helical" evidence="6">
    <location>
        <begin position="250"/>
        <end position="270"/>
    </location>
</feature>
<comment type="subcellular location">
    <subcellularLocation>
        <location evidence="6">Cell membrane</location>
        <topology evidence="6">Multi-pass membrane protein</topology>
    </subcellularLocation>
    <subcellularLocation>
        <location evidence="1">Membrane</location>
        <topology evidence="1">Multi-pass membrane protein</topology>
    </subcellularLocation>
</comment>
<evidence type="ECO:0000256" key="5">
    <source>
        <dbReference type="ARBA" id="ARBA00023251"/>
    </source>
</evidence>
<evidence type="ECO:0000256" key="2">
    <source>
        <dbReference type="ARBA" id="ARBA00022692"/>
    </source>
</evidence>
<comment type="caution">
    <text evidence="8">The sequence shown here is derived from an EMBL/GenBank/DDBJ whole genome shotgun (WGS) entry which is preliminary data.</text>
</comment>
<dbReference type="PROSITE" id="PS51012">
    <property type="entry name" value="ABC_TM2"/>
    <property type="match status" value="1"/>
</dbReference>
<keyword evidence="6" id="KW-1003">Cell membrane</keyword>
<evidence type="ECO:0000259" key="7">
    <source>
        <dbReference type="PROSITE" id="PS51012"/>
    </source>
</evidence>
<comment type="caution">
    <text evidence="6">Lacks conserved residue(s) required for the propagation of feature annotation.</text>
</comment>
<keyword evidence="4 6" id="KW-0472">Membrane</keyword>
<dbReference type="GO" id="GO:0140359">
    <property type="term" value="F:ABC-type transporter activity"/>
    <property type="evidence" value="ECO:0007669"/>
    <property type="project" value="InterPro"/>
</dbReference>
<sequence length="277" mass="29619">MTVSATATTPTSTSLSPSVSRFSEARLVPDTLAMAWRSLITMVRNPGESFDVLLQPIMFTVMFGELFGGAIAGDVKAYLPTIVPGLVIMNALTTSQSVGVDLREDMDKGVFDRFRTMPMSRIAPVLGPMVSDVLRYLICTSLTVLTGCVLGYRPVNGWSGTLGAIALATGCAWAIAWIFLLLGTIFSSAQAVTSFSVIIMFPLTFLSNAMVPTSTLPGWLKVFVRNNPVSHIVDGCRYLLDGTAGSAGDVRVAIIGSLLVLAVMAPLTVVRYQRRNA</sequence>
<dbReference type="PANTHER" id="PTHR43229">
    <property type="entry name" value="NODULATION PROTEIN J"/>
    <property type="match status" value="1"/>
</dbReference>
<dbReference type="InterPro" id="IPR051784">
    <property type="entry name" value="Nod_factor_ABC_transporter"/>
</dbReference>
<dbReference type="PANTHER" id="PTHR43229:SF2">
    <property type="entry name" value="NODULATION PROTEIN J"/>
    <property type="match status" value="1"/>
</dbReference>
<dbReference type="GO" id="GO:0043190">
    <property type="term" value="C:ATP-binding cassette (ABC) transporter complex"/>
    <property type="evidence" value="ECO:0007669"/>
    <property type="project" value="InterPro"/>
</dbReference>
<reference evidence="8 9" key="1">
    <citation type="submission" date="2016-12" db="EMBL/GenBank/DDBJ databases">
        <title>Genomic comparison of strains in the 'Actinomyces naeslundii' group.</title>
        <authorList>
            <person name="Mughal S.R."/>
            <person name="Do T."/>
            <person name="Gilbert S.C."/>
            <person name="Witherden E.A."/>
            <person name="Didelot X."/>
            <person name="Beighton D."/>
        </authorList>
    </citation>
    <scope>NUCLEOTIDE SEQUENCE [LARGE SCALE GENOMIC DNA]</scope>
    <source>
        <strain evidence="8 9">R21091</strain>
    </source>
</reference>
<dbReference type="InterPro" id="IPR013525">
    <property type="entry name" value="ABC2_TM"/>
</dbReference>
<dbReference type="Proteomes" id="UP000186471">
    <property type="component" value="Unassembled WGS sequence"/>
</dbReference>
<evidence type="ECO:0000313" key="8">
    <source>
        <dbReference type="EMBL" id="OLO43225.1"/>
    </source>
</evidence>
<keyword evidence="3 6" id="KW-1133">Transmembrane helix</keyword>
<name>A0A1Q8V541_9ACTO</name>
<dbReference type="PIRSF" id="PIRSF006648">
    <property type="entry name" value="DrrB"/>
    <property type="match status" value="1"/>
</dbReference>
<proteinExistence type="inferred from homology"/>
<dbReference type="AlphaFoldDB" id="A0A1Q8V541"/>
<dbReference type="Pfam" id="PF01061">
    <property type="entry name" value="ABC2_membrane"/>
    <property type="match status" value="1"/>
</dbReference>
<keyword evidence="2 6" id="KW-0812">Transmembrane</keyword>
<feature type="transmembrane region" description="Helical" evidence="6">
    <location>
        <begin position="158"/>
        <end position="180"/>
    </location>
</feature>
<evidence type="ECO:0000256" key="1">
    <source>
        <dbReference type="ARBA" id="ARBA00004141"/>
    </source>
</evidence>
<evidence type="ECO:0000256" key="4">
    <source>
        <dbReference type="ARBA" id="ARBA00023136"/>
    </source>
</evidence>
<evidence type="ECO:0000313" key="9">
    <source>
        <dbReference type="Proteomes" id="UP000186471"/>
    </source>
</evidence>
<comment type="similarity">
    <text evidence="6">Belongs to the ABC-2 integral membrane protein family.</text>
</comment>
<evidence type="ECO:0000256" key="3">
    <source>
        <dbReference type="ARBA" id="ARBA00022989"/>
    </source>
</evidence>
<protein>
    <recommendedName>
        <fullName evidence="6">Transport permease protein</fullName>
    </recommendedName>
</protein>
<dbReference type="OrthoDB" id="670210at2"/>
<keyword evidence="6" id="KW-0813">Transport</keyword>